<dbReference type="PROSITE" id="PS50850">
    <property type="entry name" value="MFS"/>
    <property type="match status" value="1"/>
</dbReference>
<feature type="transmembrane region" description="Helical" evidence="6">
    <location>
        <begin position="134"/>
        <end position="154"/>
    </location>
</feature>
<protein>
    <submittedName>
        <fullName evidence="8">MFS transporter</fullName>
    </submittedName>
</protein>
<feature type="region of interest" description="Disordered" evidence="5">
    <location>
        <begin position="14"/>
        <end position="33"/>
    </location>
</feature>
<dbReference type="InterPro" id="IPR020846">
    <property type="entry name" value="MFS_dom"/>
</dbReference>
<organism evidence="8 9">
    <name type="scientific">Mycolicibacterium komossense</name>
    <dbReference type="NCBI Taxonomy" id="1779"/>
    <lineage>
        <taxon>Bacteria</taxon>
        <taxon>Bacillati</taxon>
        <taxon>Actinomycetota</taxon>
        <taxon>Actinomycetes</taxon>
        <taxon>Mycobacteriales</taxon>
        <taxon>Mycobacteriaceae</taxon>
        <taxon>Mycolicibacterium</taxon>
    </lineage>
</organism>
<comment type="caution">
    <text evidence="8">The sequence shown here is derived from an EMBL/GenBank/DDBJ whole genome shotgun (WGS) entry which is preliminary data.</text>
</comment>
<dbReference type="SUPFAM" id="SSF103473">
    <property type="entry name" value="MFS general substrate transporter"/>
    <property type="match status" value="1"/>
</dbReference>
<feature type="transmembrane region" description="Helical" evidence="6">
    <location>
        <begin position="370"/>
        <end position="393"/>
    </location>
</feature>
<feature type="transmembrane region" description="Helical" evidence="6">
    <location>
        <begin position="81"/>
        <end position="100"/>
    </location>
</feature>
<evidence type="ECO:0000256" key="3">
    <source>
        <dbReference type="ARBA" id="ARBA00022989"/>
    </source>
</evidence>
<feature type="compositionally biased region" description="Low complexity" evidence="5">
    <location>
        <begin position="21"/>
        <end position="33"/>
    </location>
</feature>
<dbReference type="PANTHER" id="PTHR11360:SF284">
    <property type="entry name" value="EG:103B4.3 PROTEIN-RELATED"/>
    <property type="match status" value="1"/>
</dbReference>
<feature type="transmembrane region" description="Helical" evidence="6">
    <location>
        <begin position="174"/>
        <end position="197"/>
    </location>
</feature>
<dbReference type="EMBL" id="JACKTY010000031">
    <property type="protein sequence ID" value="MCV7228119.1"/>
    <property type="molecule type" value="Genomic_DNA"/>
</dbReference>
<gene>
    <name evidence="8" type="ORF">H7J73_19080</name>
</gene>
<feature type="transmembrane region" description="Helical" evidence="6">
    <location>
        <begin position="203"/>
        <end position="221"/>
    </location>
</feature>
<dbReference type="Proteomes" id="UP001526201">
    <property type="component" value="Unassembled WGS sequence"/>
</dbReference>
<name>A0ABT3CF47_9MYCO</name>
<dbReference type="InterPro" id="IPR011701">
    <property type="entry name" value="MFS"/>
</dbReference>
<evidence type="ECO:0000259" key="7">
    <source>
        <dbReference type="PROSITE" id="PS50850"/>
    </source>
</evidence>
<feature type="transmembrane region" description="Helical" evidence="6">
    <location>
        <begin position="242"/>
        <end position="266"/>
    </location>
</feature>
<feature type="compositionally biased region" description="Polar residues" evidence="5">
    <location>
        <begin position="426"/>
        <end position="439"/>
    </location>
</feature>
<feature type="transmembrane region" description="Helical" evidence="6">
    <location>
        <begin position="336"/>
        <end position="358"/>
    </location>
</feature>
<evidence type="ECO:0000313" key="9">
    <source>
        <dbReference type="Proteomes" id="UP001526201"/>
    </source>
</evidence>
<feature type="transmembrane region" description="Helical" evidence="6">
    <location>
        <begin position="399"/>
        <end position="421"/>
    </location>
</feature>
<dbReference type="InterPro" id="IPR050327">
    <property type="entry name" value="Proton-linked_MCT"/>
</dbReference>
<proteinExistence type="predicted"/>
<evidence type="ECO:0000256" key="1">
    <source>
        <dbReference type="ARBA" id="ARBA00004651"/>
    </source>
</evidence>
<evidence type="ECO:0000256" key="5">
    <source>
        <dbReference type="SAM" id="MobiDB-lite"/>
    </source>
</evidence>
<dbReference type="RefSeq" id="WP_264069179.1">
    <property type="nucleotide sequence ID" value="NZ_JACKTY010000031.1"/>
</dbReference>
<evidence type="ECO:0000256" key="6">
    <source>
        <dbReference type="SAM" id="Phobius"/>
    </source>
</evidence>
<feature type="transmembrane region" description="Helical" evidence="6">
    <location>
        <begin position="313"/>
        <end position="330"/>
    </location>
</feature>
<sequence length="450" mass="46476">MSVLRSLTRLSATKPCHDGETATGATPTTTSVGADAPDLDSRAGWQVVWAVHALTAVTYGSAYSFSATFPDLTREFHASRSAVALVFSLAAGGFHLFGAVAGRLADRVSTRLMCLAGVLVMAVGYLAASHAHTLGMLYACYGLGVGLGVGLLYVPSMAAVQTWFAVKRSAAAGIATAGLGIGTVVAPMAVGAALPALGWRTCFVILGVAILVMGVPAALVIRRHPSALHTATSGSSRPLWPILRTTTFAQFYLSVLLASICTFIPYVHLVSAARDQGYSLQVGTMLIALIGVGNIAGRFALGGIADRIGRLRVLAWLTAVLGCSFLGWAASSALPVLIGFSILFGLAYGGCVSLYPAVTADLFGDNRIGATLGALYTGVGLAALAGPTLAGYLRDSTHSYAVPALISAAAAFIAAALTYHLDRNASSALRPSPRPQHTSARIEPTRRRDT</sequence>
<dbReference type="PANTHER" id="PTHR11360">
    <property type="entry name" value="MONOCARBOXYLATE TRANSPORTER"/>
    <property type="match status" value="1"/>
</dbReference>
<feature type="transmembrane region" description="Helical" evidence="6">
    <location>
        <begin position="278"/>
        <end position="301"/>
    </location>
</feature>
<feature type="transmembrane region" description="Helical" evidence="6">
    <location>
        <begin position="47"/>
        <end position="69"/>
    </location>
</feature>
<evidence type="ECO:0000313" key="8">
    <source>
        <dbReference type="EMBL" id="MCV7228119.1"/>
    </source>
</evidence>
<keyword evidence="9" id="KW-1185">Reference proteome</keyword>
<feature type="domain" description="Major facilitator superfamily (MFS) profile" evidence="7">
    <location>
        <begin position="46"/>
        <end position="426"/>
    </location>
</feature>
<evidence type="ECO:0000256" key="2">
    <source>
        <dbReference type="ARBA" id="ARBA00022692"/>
    </source>
</evidence>
<keyword evidence="2 6" id="KW-0812">Transmembrane</keyword>
<keyword evidence="4 6" id="KW-0472">Membrane</keyword>
<dbReference type="Pfam" id="PF07690">
    <property type="entry name" value="MFS_1"/>
    <property type="match status" value="1"/>
</dbReference>
<feature type="transmembrane region" description="Helical" evidence="6">
    <location>
        <begin position="112"/>
        <end position="128"/>
    </location>
</feature>
<evidence type="ECO:0000256" key="4">
    <source>
        <dbReference type="ARBA" id="ARBA00023136"/>
    </source>
</evidence>
<comment type="subcellular location">
    <subcellularLocation>
        <location evidence="1">Cell membrane</location>
        <topology evidence="1">Multi-pass membrane protein</topology>
    </subcellularLocation>
</comment>
<keyword evidence="3 6" id="KW-1133">Transmembrane helix</keyword>
<feature type="region of interest" description="Disordered" evidence="5">
    <location>
        <begin position="426"/>
        <end position="450"/>
    </location>
</feature>
<accession>A0ABT3CF47</accession>
<dbReference type="InterPro" id="IPR036259">
    <property type="entry name" value="MFS_trans_sf"/>
</dbReference>
<reference evidence="8 9" key="1">
    <citation type="journal article" date="2022" name="BMC Genomics">
        <title>Comparative genome analysis of mycobacteria focusing on tRNA and non-coding RNA.</title>
        <authorList>
            <person name="Behra P.R.K."/>
            <person name="Pettersson B.M.F."/>
            <person name="Ramesh M."/>
            <person name="Das S."/>
            <person name="Dasgupta S."/>
            <person name="Kirsebom L.A."/>
        </authorList>
    </citation>
    <scope>NUCLEOTIDE SEQUENCE [LARGE SCALE GENOMIC DNA]</scope>
    <source>
        <strain evidence="8 9">DSM 44078</strain>
    </source>
</reference>
<dbReference type="Gene3D" id="1.20.1250.20">
    <property type="entry name" value="MFS general substrate transporter like domains"/>
    <property type="match status" value="1"/>
</dbReference>